<sequence>MVLFHSTDPRFNRANLCSWPNADFRCELSQRGVCTTANYLWPRLSCTSLSVSDVLVSVRNQCAQESGRRYARSYPCWLATAAHAFERYLACSGDGDHLDTSFTPLSLLSVYVQ</sequence>
<accession>W9I712</accession>
<evidence type="ECO:0000313" key="1">
    <source>
        <dbReference type="EMBL" id="EWY88296.1"/>
    </source>
</evidence>
<dbReference type="Proteomes" id="UP000030753">
    <property type="component" value="Unassembled WGS sequence"/>
</dbReference>
<reference evidence="1 2" key="1">
    <citation type="submission" date="2011-06" db="EMBL/GenBank/DDBJ databases">
        <title>The Genome Sequence of Fusarium oxysporum FOSC 3-a.</title>
        <authorList>
            <consortium name="The Broad Institute Genome Sequencing Platform"/>
            <person name="Ma L.-J."/>
            <person name="Gale L.R."/>
            <person name="Schwartz D.C."/>
            <person name="Zhou S."/>
            <person name="Corby-Kistler H."/>
            <person name="Young S.K."/>
            <person name="Zeng Q."/>
            <person name="Gargeya S."/>
            <person name="Fitzgerald M."/>
            <person name="Haas B."/>
            <person name="Abouelleil A."/>
            <person name="Alvarado L."/>
            <person name="Arachchi H.M."/>
            <person name="Berlin A."/>
            <person name="Brown A."/>
            <person name="Chapman S.B."/>
            <person name="Chen Z."/>
            <person name="Dunbar C."/>
            <person name="Freedman E."/>
            <person name="Gearin G."/>
            <person name="Gellesch M."/>
            <person name="Goldberg J."/>
            <person name="Griggs A."/>
            <person name="Gujja S."/>
            <person name="Heiman D."/>
            <person name="Howarth C."/>
            <person name="Larson L."/>
            <person name="Lui A."/>
            <person name="MacDonald P.J.P."/>
            <person name="Mehta T."/>
            <person name="Montmayeur A."/>
            <person name="Murphy C."/>
            <person name="Neiman D."/>
            <person name="Pearson M."/>
            <person name="Priest M."/>
            <person name="Roberts A."/>
            <person name="Saif S."/>
            <person name="Shea T."/>
            <person name="Shenoy N."/>
            <person name="Sisk P."/>
            <person name="Stolte C."/>
            <person name="Sykes S."/>
            <person name="Wortman J."/>
            <person name="Nusbaum C."/>
            <person name="Birren B."/>
        </authorList>
    </citation>
    <scope>NUCLEOTIDE SEQUENCE [LARGE SCALE GENOMIC DNA]</scope>
    <source>
        <strain evidence="2">FOSC 3-a</strain>
    </source>
</reference>
<gene>
    <name evidence="1" type="ORF">FOYG_09553</name>
</gene>
<dbReference type="EMBL" id="JH717844">
    <property type="protein sequence ID" value="EWY88296.1"/>
    <property type="molecule type" value="Genomic_DNA"/>
</dbReference>
<dbReference type="AlphaFoldDB" id="W9I712"/>
<protein>
    <submittedName>
        <fullName evidence="1">Uncharacterized protein</fullName>
    </submittedName>
</protein>
<proteinExistence type="predicted"/>
<organism evidence="1 2">
    <name type="scientific">Fusarium oxysporum NRRL 32931</name>
    <dbReference type="NCBI Taxonomy" id="660029"/>
    <lineage>
        <taxon>Eukaryota</taxon>
        <taxon>Fungi</taxon>
        <taxon>Dikarya</taxon>
        <taxon>Ascomycota</taxon>
        <taxon>Pezizomycotina</taxon>
        <taxon>Sordariomycetes</taxon>
        <taxon>Hypocreomycetidae</taxon>
        <taxon>Hypocreales</taxon>
        <taxon>Nectriaceae</taxon>
        <taxon>Fusarium</taxon>
        <taxon>Fusarium oxysporum species complex</taxon>
    </lineage>
</organism>
<evidence type="ECO:0000313" key="2">
    <source>
        <dbReference type="Proteomes" id="UP000030753"/>
    </source>
</evidence>
<name>W9I712_FUSOX</name>
<dbReference type="HOGENOM" id="CLU_2133602_0_0_1"/>